<evidence type="ECO:0000313" key="3">
    <source>
        <dbReference type="Proteomes" id="UP000027222"/>
    </source>
</evidence>
<sequence length="159" mass="17392">MAVANPSIWTVNDGRAQLTLGIAGHRGQHLIKGNTTRKQPTLRMTLSHVAATPLPSQIIPRARAMKVAPTANMILPLRSLRRARKGRVDHSTADADNDERRQSLLHHFPLDLALSSAYSLSMACPVTSIRLPPPSETATDLQTKYASRSTRARSTLLQS</sequence>
<feature type="region of interest" description="Disordered" evidence="1">
    <location>
        <begin position="130"/>
        <end position="159"/>
    </location>
</feature>
<accession>A0A067SD02</accession>
<protein>
    <submittedName>
        <fullName evidence="2">Uncharacterized protein</fullName>
    </submittedName>
</protein>
<dbReference type="Proteomes" id="UP000027222">
    <property type="component" value="Unassembled WGS sequence"/>
</dbReference>
<organism evidence="2 3">
    <name type="scientific">Galerina marginata (strain CBS 339.88)</name>
    <dbReference type="NCBI Taxonomy" id="685588"/>
    <lineage>
        <taxon>Eukaryota</taxon>
        <taxon>Fungi</taxon>
        <taxon>Dikarya</taxon>
        <taxon>Basidiomycota</taxon>
        <taxon>Agaricomycotina</taxon>
        <taxon>Agaricomycetes</taxon>
        <taxon>Agaricomycetidae</taxon>
        <taxon>Agaricales</taxon>
        <taxon>Agaricineae</taxon>
        <taxon>Strophariaceae</taxon>
        <taxon>Galerina</taxon>
    </lineage>
</organism>
<dbReference type="AlphaFoldDB" id="A0A067SD02"/>
<gene>
    <name evidence="2" type="ORF">GALMADRAFT_148533</name>
</gene>
<name>A0A067SD02_GALM3</name>
<dbReference type="EMBL" id="KL142438">
    <property type="protein sequence ID" value="KDR65619.1"/>
    <property type="molecule type" value="Genomic_DNA"/>
</dbReference>
<proteinExistence type="predicted"/>
<evidence type="ECO:0000256" key="1">
    <source>
        <dbReference type="SAM" id="MobiDB-lite"/>
    </source>
</evidence>
<reference evidence="3" key="1">
    <citation type="journal article" date="2014" name="Proc. Natl. Acad. Sci. U.S.A.">
        <title>Extensive sampling of basidiomycete genomes demonstrates inadequacy of the white-rot/brown-rot paradigm for wood decay fungi.</title>
        <authorList>
            <person name="Riley R."/>
            <person name="Salamov A.A."/>
            <person name="Brown D.W."/>
            <person name="Nagy L.G."/>
            <person name="Floudas D."/>
            <person name="Held B.W."/>
            <person name="Levasseur A."/>
            <person name="Lombard V."/>
            <person name="Morin E."/>
            <person name="Otillar R."/>
            <person name="Lindquist E.A."/>
            <person name="Sun H."/>
            <person name="LaButti K.M."/>
            <person name="Schmutz J."/>
            <person name="Jabbour D."/>
            <person name="Luo H."/>
            <person name="Baker S.E."/>
            <person name="Pisabarro A.G."/>
            <person name="Walton J.D."/>
            <person name="Blanchette R.A."/>
            <person name="Henrissat B."/>
            <person name="Martin F."/>
            <person name="Cullen D."/>
            <person name="Hibbett D.S."/>
            <person name="Grigoriev I.V."/>
        </authorList>
    </citation>
    <scope>NUCLEOTIDE SEQUENCE [LARGE SCALE GENOMIC DNA]</scope>
    <source>
        <strain evidence="3">CBS 339.88</strain>
    </source>
</reference>
<dbReference type="HOGENOM" id="CLU_1660908_0_0_1"/>
<keyword evidence="3" id="KW-1185">Reference proteome</keyword>
<evidence type="ECO:0000313" key="2">
    <source>
        <dbReference type="EMBL" id="KDR65619.1"/>
    </source>
</evidence>
<feature type="compositionally biased region" description="Polar residues" evidence="1">
    <location>
        <begin position="136"/>
        <end position="159"/>
    </location>
</feature>